<comment type="caution">
    <text evidence="10">The sequence shown here is derived from an EMBL/GenBank/DDBJ whole genome shotgun (WGS) entry which is preliminary data.</text>
</comment>
<organism evidence="10 11">
    <name type="scientific">Ensete ventricosum</name>
    <name type="common">Abyssinian banana</name>
    <name type="synonym">Musa ensete</name>
    <dbReference type="NCBI Taxonomy" id="4639"/>
    <lineage>
        <taxon>Eukaryota</taxon>
        <taxon>Viridiplantae</taxon>
        <taxon>Streptophyta</taxon>
        <taxon>Embryophyta</taxon>
        <taxon>Tracheophyta</taxon>
        <taxon>Spermatophyta</taxon>
        <taxon>Magnoliopsida</taxon>
        <taxon>Liliopsida</taxon>
        <taxon>Zingiberales</taxon>
        <taxon>Musaceae</taxon>
        <taxon>Ensete</taxon>
    </lineage>
</organism>
<evidence type="ECO:0000256" key="8">
    <source>
        <dbReference type="RuleBase" id="RU361233"/>
    </source>
</evidence>
<dbReference type="GO" id="GO:0005886">
    <property type="term" value="C:plasma membrane"/>
    <property type="evidence" value="ECO:0007669"/>
    <property type="project" value="UniProtKB-SubCell"/>
</dbReference>
<dbReference type="InterPro" id="IPR044173">
    <property type="entry name" value="CASPL"/>
</dbReference>
<dbReference type="InterPro" id="IPR006459">
    <property type="entry name" value="CASP/CASPL"/>
</dbReference>
<keyword evidence="4 8" id="KW-1003">Cell membrane</keyword>
<comment type="subcellular location">
    <subcellularLocation>
        <location evidence="1 8">Cell membrane</location>
        <topology evidence="1 8">Multi-pass membrane protein</topology>
    </subcellularLocation>
</comment>
<comment type="subunit">
    <text evidence="3 8">Homodimer and heterodimers.</text>
</comment>
<dbReference type="AlphaFoldDB" id="A0A427AXP2"/>
<feature type="domain" description="Casparian strip membrane protein" evidence="9">
    <location>
        <begin position="121"/>
        <end position="229"/>
    </location>
</feature>
<evidence type="ECO:0000256" key="6">
    <source>
        <dbReference type="ARBA" id="ARBA00022989"/>
    </source>
</evidence>
<feature type="transmembrane region" description="Helical" evidence="8">
    <location>
        <begin position="173"/>
        <end position="193"/>
    </location>
</feature>
<feature type="transmembrane region" description="Helical" evidence="8">
    <location>
        <begin position="50"/>
        <end position="70"/>
    </location>
</feature>
<dbReference type="InterPro" id="IPR006702">
    <property type="entry name" value="CASP_dom"/>
</dbReference>
<proteinExistence type="inferred from homology"/>
<dbReference type="NCBIfam" id="TIGR01569">
    <property type="entry name" value="A_tha_TIGR01569"/>
    <property type="match status" value="1"/>
</dbReference>
<protein>
    <recommendedName>
        <fullName evidence="8">CASP-like protein</fullName>
    </recommendedName>
</protein>
<feature type="transmembrane region" description="Helical" evidence="8">
    <location>
        <begin position="122"/>
        <end position="144"/>
    </location>
</feature>
<feature type="domain" description="Casparian strip membrane protein" evidence="9">
    <location>
        <begin position="43"/>
        <end position="111"/>
    </location>
</feature>
<evidence type="ECO:0000256" key="1">
    <source>
        <dbReference type="ARBA" id="ARBA00004651"/>
    </source>
</evidence>
<dbReference type="EMBL" id="AMZH03001007">
    <property type="protein sequence ID" value="RRT81022.1"/>
    <property type="molecule type" value="Genomic_DNA"/>
</dbReference>
<name>A0A427AXP2_ENSVE</name>
<reference evidence="10 11" key="1">
    <citation type="journal article" date="2014" name="Agronomy (Basel)">
        <title>A Draft Genome Sequence for Ensete ventricosum, the Drought-Tolerant Tree Against Hunger.</title>
        <authorList>
            <person name="Harrison J."/>
            <person name="Moore K.A."/>
            <person name="Paszkiewicz K."/>
            <person name="Jones T."/>
            <person name="Grant M."/>
            <person name="Ambacheew D."/>
            <person name="Muzemil S."/>
            <person name="Studholme D.J."/>
        </authorList>
    </citation>
    <scope>NUCLEOTIDE SEQUENCE [LARGE SCALE GENOMIC DNA]</scope>
</reference>
<keyword evidence="5 8" id="KW-0812">Transmembrane</keyword>
<comment type="similarity">
    <text evidence="2 8">Belongs to the Casparian strip membrane proteins (CASP) family.</text>
</comment>
<evidence type="ECO:0000256" key="3">
    <source>
        <dbReference type="ARBA" id="ARBA00011489"/>
    </source>
</evidence>
<dbReference type="PANTHER" id="PTHR36488">
    <property type="entry name" value="CASP-LIKE PROTEIN 1U1"/>
    <property type="match status" value="1"/>
</dbReference>
<evidence type="ECO:0000256" key="4">
    <source>
        <dbReference type="ARBA" id="ARBA00022475"/>
    </source>
</evidence>
<evidence type="ECO:0000256" key="2">
    <source>
        <dbReference type="ARBA" id="ARBA00007651"/>
    </source>
</evidence>
<sequence>MNTSEATAIAIEESDARRKAPPAAPARFPFFLRKTGADGGWQRGVALFEFILRLCAIAATLVAAVTMGTTNETLPFFTEFFQFHANYADLPALTSVVVATCVVSTGIVIAITDVFIRCCRRFFVVANAIAAGYLVLSLPFSLAIMVRPRAIGPRLLLFICDTVGYYHPSSSSYVMLALTTAAASAAAAIVYLAHNGDDKANWIAICLRFDGFCQRISGAVVASFIAVVFFMVLVVMSALVMRKH</sequence>
<feature type="transmembrane region" description="Helical" evidence="8">
    <location>
        <begin position="219"/>
        <end position="241"/>
    </location>
</feature>
<accession>A0A427AXP2</accession>
<evidence type="ECO:0000313" key="10">
    <source>
        <dbReference type="EMBL" id="RRT81022.1"/>
    </source>
</evidence>
<dbReference type="PANTHER" id="PTHR36488:SF11">
    <property type="entry name" value="CASP-LIKE PROTEIN"/>
    <property type="match status" value="1"/>
</dbReference>
<evidence type="ECO:0000313" key="11">
    <source>
        <dbReference type="Proteomes" id="UP000287651"/>
    </source>
</evidence>
<comment type="caution">
    <text evidence="8">Lacks conserved residue(s) required for the propagation of feature annotation.</text>
</comment>
<evidence type="ECO:0000256" key="7">
    <source>
        <dbReference type="ARBA" id="ARBA00023136"/>
    </source>
</evidence>
<keyword evidence="6 8" id="KW-1133">Transmembrane helix</keyword>
<gene>
    <name evidence="10" type="ORF">B296_00022760</name>
</gene>
<dbReference type="Proteomes" id="UP000287651">
    <property type="component" value="Unassembled WGS sequence"/>
</dbReference>
<feature type="transmembrane region" description="Helical" evidence="8">
    <location>
        <begin position="90"/>
        <end position="115"/>
    </location>
</feature>
<keyword evidence="7 8" id="KW-0472">Membrane</keyword>
<evidence type="ECO:0000259" key="9">
    <source>
        <dbReference type="Pfam" id="PF04535"/>
    </source>
</evidence>
<dbReference type="Pfam" id="PF04535">
    <property type="entry name" value="CASP_dom"/>
    <property type="match status" value="2"/>
</dbReference>
<evidence type="ECO:0000256" key="5">
    <source>
        <dbReference type="ARBA" id="ARBA00022692"/>
    </source>
</evidence>